<protein>
    <submittedName>
        <fullName evidence="1">Uncharacterized protein</fullName>
    </submittedName>
</protein>
<dbReference type="EMBL" id="JACHJN010000006">
    <property type="protein sequence ID" value="MBB5957589.1"/>
    <property type="molecule type" value="Genomic_DNA"/>
</dbReference>
<dbReference type="RefSeq" id="WP_184692795.1">
    <property type="nucleotide sequence ID" value="NZ_JACHJN010000006.1"/>
</dbReference>
<accession>A0A841CJW7</accession>
<keyword evidence="2" id="KW-1185">Reference proteome</keyword>
<name>A0A841CJW7_9PSEU</name>
<dbReference type="AlphaFoldDB" id="A0A841CJW7"/>
<sequence>MSSHVAALHGTLLTQCAPLHAALVAELAEGLVLTGPHALARGEELRATGFAGPILYDAARYAGRARSPATAEFTKPWLAWQRKLDGPVLTDSGYVDHRDLNGLRSILRRTMRLGDDVLAVLPLHIDWLKAPQDREVLLSEITLADVPVAIALEHAADPLAVQQVVHGLLALIGSGVPVVLLRSDVSAVGALCHGAHAAAVGTTTSLRHVYPIPTSSFARKAAVAAYVPHLMSYLSVDKIAAAVQHSPQHVNLWTCECVSCGGRTMDHFATIRDARTLQERAFRHSVELLHLLRDELFPLAAAERRRAWFERCRIAGFDHLEMRHQLPGWHTPGFLGAWTEVWQPAATEASRP</sequence>
<comment type="caution">
    <text evidence="1">The sequence shown here is derived from an EMBL/GenBank/DDBJ whole genome shotgun (WGS) entry which is preliminary data.</text>
</comment>
<organism evidence="1 2">
    <name type="scientific">Saccharothrix tamanrassetensis</name>
    <dbReference type="NCBI Taxonomy" id="1051531"/>
    <lineage>
        <taxon>Bacteria</taxon>
        <taxon>Bacillati</taxon>
        <taxon>Actinomycetota</taxon>
        <taxon>Actinomycetes</taxon>
        <taxon>Pseudonocardiales</taxon>
        <taxon>Pseudonocardiaceae</taxon>
        <taxon>Saccharothrix</taxon>
    </lineage>
</organism>
<evidence type="ECO:0000313" key="1">
    <source>
        <dbReference type="EMBL" id="MBB5957589.1"/>
    </source>
</evidence>
<gene>
    <name evidence="1" type="ORF">FHS29_004184</name>
</gene>
<dbReference type="Proteomes" id="UP000547510">
    <property type="component" value="Unassembled WGS sequence"/>
</dbReference>
<evidence type="ECO:0000313" key="2">
    <source>
        <dbReference type="Proteomes" id="UP000547510"/>
    </source>
</evidence>
<proteinExistence type="predicted"/>
<reference evidence="1 2" key="1">
    <citation type="submission" date="2020-08" db="EMBL/GenBank/DDBJ databases">
        <title>Genomic Encyclopedia of Type Strains, Phase III (KMG-III): the genomes of soil and plant-associated and newly described type strains.</title>
        <authorList>
            <person name="Whitman W."/>
        </authorList>
    </citation>
    <scope>NUCLEOTIDE SEQUENCE [LARGE SCALE GENOMIC DNA]</scope>
    <source>
        <strain evidence="1 2">CECT 8640</strain>
    </source>
</reference>